<reference evidence="2 3" key="1">
    <citation type="journal article" date="2022" name="Cell">
        <title>Repeat-based holocentromeres influence genome architecture and karyotype evolution.</title>
        <authorList>
            <person name="Hofstatter P.G."/>
            <person name="Thangavel G."/>
            <person name="Lux T."/>
            <person name="Neumann P."/>
            <person name="Vondrak T."/>
            <person name="Novak P."/>
            <person name="Zhang M."/>
            <person name="Costa L."/>
            <person name="Castellani M."/>
            <person name="Scott A."/>
            <person name="Toegelov H."/>
            <person name="Fuchs J."/>
            <person name="Mata-Sucre Y."/>
            <person name="Dias Y."/>
            <person name="Vanzela A.L.L."/>
            <person name="Huettel B."/>
            <person name="Almeida C.C.S."/>
            <person name="Simkova H."/>
            <person name="Souza G."/>
            <person name="Pedrosa-Harand A."/>
            <person name="Macas J."/>
            <person name="Mayer K.F.X."/>
            <person name="Houben A."/>
            <person name="Marques A."/>
        </authorList>
    </citation>
    <scope>NUCLEOTIDE SEQUENCE [LARGE SCALE GENOMIC DNA]</scope>
    <source>
        <strain evidence="2">RhyTen1mFocal</strain>
    </source>
</reference>
<keyword evidence="3" id="KW-1185">Reference proteome</keyword>
<gene>
    <name evidence="2" type="ORF">LUZ61_008147</name>
</gene>
<protein>
    <submittedName>
        <fullName evidence="2">Uncharacterized protein</fullName>
    </submittedName>
</protein>
<dbReference type="PANTHER" id="PTHR37260:SF2">
    <property type="entry name" value="PROTEIN ECERIFERUM 16"/>
    <property type="match status" value="1"/>
</dbReference>
<dbReference type="PANTHER" id="PTHR37260">
    <property type="entry name" value="PHOSPHORELAY PROTEIN"/>
    <property type="match status" value="1"/>
</dbReference>
<comment type="caution">
    <text evidence="2">The sequence shown here is derived from an EMBL/GenBank/DDBJ whole genome shotgun (WGS) entry which is preliminary data.</text>
</comment>
<feature type="compositionally biased region" description="Basic residues" evidence="1">
    <location>
        <begin position="7"/>
        <end position="21"/>
    </location>
</feature>
<evidence type="ECO:0000256" key="1">
    <source>
        <dbReference type="SAM" id="MobiDB-lite"/>
    </source>
</evidence>
<dbReference type="InterPro" id="IPR053342">
    <property type="entry name" value="Exosome_cofactor/PTGS_suppr"/>
</dbReference>
<name>A0AAD6EX77_9POAL</name>
<organism evidence="2 3">
    <name type="scientific">Rhynchospora tenuis</name>
    <dbReference type="NCBI Taxonomy" id="198213"/>
    <lineage>
        <taxon>Eukaryota</taxon>
        <taxon>Viridiplantae</taxon>
        <taxon>Streptophyta</taxon>
        <taxon>Embryophyta</taxon>
        <taxon>Tracheophyta</taxon>
        <taxon>Spermatophyta</taxon>
        <taxon>Magnoliopsida</taxon>
        <taxon>Liliopsida</taxon>
        <taxon>Poales</taxon>
        <taxon>Cyperaceae</taxon>
        <taxon>Cyperoideae</taxon>
        <taxon>Rhynchosporeae</taxon>
        <taxon>Rhynchospora</taxon>
    </lineage>
</organism>
<evidence type="ECO:0000313" key="3">
    <source>
        <dbReference type="Proteomes" id="UP001210211"/>
    </source>
</evidence>
<feature type="compositionally biased region" description="Basic and acidic residues" evidence="1">
    <location>
        <begin position="44"/>
        <end position="53"/>
    </location>
</feature>
<feature type="compositionally biased region" description="Low complexity" evidence="1">
    <location>
        <begin position="25"/>
        <end position="43"/>
    </location>
</feature>
<dbReference type="AlphaFoldDB" id="A0AAD6EX77"/>
<feature type="compositionally biased region" description="Low complexity" evidence="1">
    <location>
        <begin position="81"/>
        <end position="90"/>
    </location>
</feature>
<accession>A0AAD6EX77</accession>
<dbReference type="Proteomes" id="UP001210211">
    <property type="component" value="Unassembled WGS sequence"/>
</dbReference>
<feature type="region of interest" description="Disordered" evidence="1">
    <location>
        <begin position="1"/>
        <end position="91"/>
    </location>
</feature>
<proteinExistence type="predicted"/>
<dbReference type="EMBL" id="JAMRDG010000001">
    <property type="protein sequence ID" value="KAJ3704442.1"/>
    <property type="molecule type" value="Genomic_DNA"/>
</dbReference>
<sequence length="369" mass="40216">MDPKASAKSKRGHSLHGRRTHLTPSAAAAKKNASSSGAQAKGGEAPRARRRPELPSNWDRYDEDEEEGDSGAIANERGEAEATSDATETETLAKSKGADYRYLIQQARTQPQPQPIAPSLSHDFTFDFLQGSSSMLSARGEMLLSLCEDDNFIVDDYDGSSNYEVSFLSMDLNALAGQLSKLKMSQRLFLEDHDLFMEEMLVSEPKENSLQPDRSASLDDCTNAGRENVSSSHISVEKIESLTSTSESTIETELDVLINSFEETKVSRGSDNSANASIDLLDKQGISTLDDVLDDLLAETSLSFNDQISGSISSKKDKLGILDESVDDLLGQAVMNVKKENRVESSVDVLPSSVPAKPVDDFDSWFDSL</sequence>
<evidence type="ECO:0000313" key="2">
    <source>
        <dbReference type="EMBL" id="KAJ3704442.1"/>
    </source>
</evidence>